<dbReference type="EMBL" id="BDIP01002720">
    <property type="protein sequence ID" value="GIQ86729.1"/>
    <property type="molecule type" value="Genomic_DNA"/>
</dbReference>
<accession>A0A9K3GK19</accession>
<sequence length="766" mass="84793">FESDPDAFVCPANAEGGYPMSWLQPQSVTDYPESQVSSLFFRTLRRLWLPPKELRNIWESPFLHYEGSADEYQYFERTLVVVYALLFVGPLMCAVFICLVFNIVWDQDGARKEGKRLARRAKQRAAGSVSEGKEAKWRRQDLKLAKKRRKWLSRDPTTQSYISIREVRKRLDRLDVSEGGVLQQQPSQSDSLGECDDHLDTLTRGDYVGGRLKTYCKWLVVPSLVAIFAAMCLFSLSPVLSESLHGTLSLYNTHDRVVESSSFSSISYDMQSEIDDWVNTNGNLYVVEMIGGSWGTECIDYTLFDGNDTLANIVQVVFGASAGLFPEGLQTSVPTTMDELYEDWAFTVSTQDCYLHGSHVPCEDSYGHVAAYGCYVDTTGVYHHLSLATTALLTGIPDGMEASFHMEWTPSERFPDFGLHPPAGLKLHVLPPPLSFMYQEERDGDTIPGSSGSRYAAENTIICSMLISLSAQESDDWFEHCEGEDGELFTSDLALCGNDGAGNSTWDDSRVVSKAIAPVPETQQESDTVTDYDYSCVLECEETDWCVYTGEYCKDLQRGITLNPSSGHPVVAGLNDPMDYDFVQPLGVVCPQQDFTVTTQRGIVTNCMDTVEVPALELLGHTLYKGCAYTGYHGNVYNSIAAAPAICRGDSLPTEASPLSVTISTRMTETVTSVSFPLAGMDKVAVECFKLAVLFYGYQKITEWCLGHIVRLLYKGSLGVSPVEPVDDTAHTPTDYVSEDEDSVGAEGHGQSRFTLEDVPVVIYGV</sequence>
<keyword evidence="1" id="KW-0472">Membrane</keyword>
<feature type="non-terminal residue" evidence="2">
    <location>
        <position position="1"/>
    </location>
</feature>
<comment type="caution">
    <text evidence="2">The sequence shown here is derived from an EMBL/GenBank/DDBJ whole genome shotgun (WGS) entry which is preliminary data.</text>
</comment>
<dbReference type="Proteomes" id="UP000265618">
    <property type="component" value="Unassembled WGS sequence"/>
</dbReference>
<evidence type="ECO:0000256" key="1">
    <source>
        <dbReference type="SAM" id="Phobius"/>
    </source>
</evidence>
<gene>
    <name evidence="2" type="ORF">KIPB_008634</name>
</gene>
<feature type="transmembrane region" description="Helical" evidence="1">
    <location>
        <begin position="218"/>
        <end position="240"/>
    </location>
</feature>
<protein>
    <submittedName>
        <fullName evidence="2">Uncharacterized protein</fullName>
    </submittedName>
</protein>
<dbReference type="AlphaFoldDB" id="A0A9K3GK19"/>
<keyword evidence="3" id="KW-1185">Reference proteome</keyword>
<organism evidence="2 3">
    <name type="scientific">Kipferlia bialata</name>
    <dbReference type="NCBI Taxonomy" id="797122"/>
    <lineage>
        <taxon>Eukaryota</taxon>
        <taxon>Metamonada</taxon>
        <taxon>Carpediemonas-like organisms</taxon>
        <taxon>Kipferlia</taxon>
    </lineage>
</organism>
<name>A0A9K3GK19_9EUKA</name>
<keyword evidence="1" id="KW-0812">Transmembrane</keyword>
<proteinExistence type="predicted"/>
<feature type="transmembrane region" description="Helical" evidence="1">
    <location>
        <begin position="80"/>
        <end position="105"/>
    </location>
</feature>
<reference evidence="2 3" key="1">
    <citation type="journal article" date="2018" name="PLoS ONE">
        <title>The draft genome of Kipferlia bialata reveals reductive genome evolution in fornicate parasites.</title>
        <authorList>
            <person name="Tanifuji G."/>
            <person name="Takabayashi S."/>
            <person name="Kume K."/>
            <person name="Takagi M."/>
            <person name="Nakayama T."/>
            <person name="Kamikawa R."/>
            <person name="Inagaki Y."/>
            <person name="Hashimoto T."/>
        </authorList>
    </citation>
    <scope>NUCLEOTIDE SEQUENCE [LARGE SCALE GENOMIC DNA]</scope>
    <source>
        <strain evidence="2">NY0173</strain>
    </source>
</reference>
<evidence type="ECO:0000313" key="3">
    <source>
        <dbReference type="Proteomes" id="UP000265618"/>
    </source>
</evidence>
<evidence type="ECO:0000313" key="2">
    <source>
        <dbReference type="EMBL" id="GIQ86729.1"/>
    </source>
</evidence>
<keyword evidence="1" id="KW-1133">Transmembrane helix</keyword>